<evidence type="ECO:0000313" key="2">
    <source>
        <dbReference type="EMBL" id="SEA14067.1"/>
    </source>
</evidence>
<keyword evidence="1" id="KW-0472">Membrane</keyword>
<reference evidence="2 3" key="1">
    <citation type="submission" date="2016-10" db="EMBL/GenBank/DDBJ databases">
        <authorList>
            <person name="de Groot N.N."/>
        </authorList>
    </citation>
    <scope>NUCLEOTIDE SEQUENCE [LARGE SCALE GENOMIC DNA]</scope>
    <source>
        <strain evidence="2 3">DSM 15345</strain>
    </source>
</reference>
<gene>
    <name evidence="2" type="ORF">SAMN05444370_103214</name>
</gene>
<dbReference type="RefSeq" id="WP_281243477.1">
    <property type="nucleotide sequence ID" value="NZ_FNQM01000003.1"/>
</dbReference>
<keyword evidence="3" id="KW-1185">Reference proteome</keyword>
<organism evidence="2 3">
    <name type="scientific">Rubrimonas cliftonensis</name>
    <dbReference type="NCBI Taxonomy" id="89524"/>
    <lineage>
        <taxon>Bacteria</taxon>
        <taxon>Pseudomonadati</taxon>
        <taxon>Pseudomonadota</taxon>
        <taxon>Alphaproteobacteria</taxon>
        <taxon>Rhodobacterales</taxon>
        <taxon>Paracoccaceae</taxon>
        <taxon>Rubrimonas</taxon>
    </lineage>
</organism>
<sequence>MTLIPYDAQTLFGVPLLVWLIPVAIAVWLRIAWVQRRRDDD</sequence>
<evidence type="ECO:0000256" key="1">
    <source>
        <dbReference type="SAM" id="Phobius"/>
    </source>
</evidence>
<feature type="transmembrane region" description="Helical" evidence="1">
    <location>
        <begin position="12"/>
        <end position="33"/>
    </location>
</feature>
<evidence type="ECO:0000313" key="3">
    <source>
        <dbReference type="Proteomes" id="UP000198703"/>
    </source>
</evidence>
<accession>A0A1H3YRN2</accession>
<dbReference type="Proteomes" id="UP000198703">
    <property type="component" value="Unassembled WGS sequence"/>
</dbReference>
<keyword evidence="1" id="KW-1133">Transmembrane helix</keyword>
<proteinExistence type="predicted"/>
<keyword evidence="1" id="KW-0812">Transmembrane</keyword>
<name>A0A1H3YRN2_9RHOB</name>
<protein>
    <submittedName>
        <fullName evidence="2">Uncharacterized protein</fullName>
    </submittedName>
</protein>
<dbReference type="STRING" id="89524.SAMN05444370_103214"/>
<dbReference type="AlphaFoldDB" id="A0A1H3YRN2"/>
<dbReference type="EMBL" id="FNQM01000003">
    <property type="protein sequence ID" value="SEA14067.1"/>
    <property type="molecule type" value="Genomic_DNA"/>
</dbReference>